<dbReference type="PANTHER" id="PTHR31375">
    <property type="match status" value="1"/>
</dbReference>
<keyword evidence="3" id="KW-0134">Cell wall</keyword>
<dbReference type="InterPro" id="IPR012334">
    <property type="entry name" value="Pectin_lyas_fold"/>
</dbReference>
<dbReference type="Gene3D" id="2.160.20.10">
    <property type="entry name" value="Single-stranded right-handed beta-helix, Pectin lyase-like"/>
    <property type="match status" value="1"/>
</dbReference>
<keyword evidence="10" id="KW-1185">Reference proteome</keyword>
<evidence type="ECO:0000313" key="10">
    <source>
        <dbReference type="Proteomes" id="UP000325081"/>
    </source>
</evidence>
<gene>
    <name evidence="9" type="ORF">STAS_08029</name>
</gene>
<evidence type="ECO:0000256" key="3">
    <source>
        <dbReference type="ARBA" id="ARBA00022512"/>
    </source>
</evidence>
<evidence type="ECO:0000256" key="1">
    <source>
        <dbReference type="ARBA" id="ARBA00004191"/>
    </source>
</evidence>
<protein>
    <submittedName>
        <fullName evidence="9">Pectin lyase-like superfamily protein</fullName>
    </submittedName>
</protein>
<dbReference type="EMBL" id="BKCP01004528">
    <property type="protein sequence ID" value="GER31982.1"/>
    <property type="molecule type" value="Genomic_DNA"/>
</dbReference>
<proteinExistence type="inferred from homology"/>
<keyword evidence="4" id="KW-0964">Secreted</keyword>
<comment type="similarity">
    <text evidence="2 8">Belongs to the glycosyl hydrolase 28 family.</text>
</comment>
<dbReference type="GO" id="GO:0004650">
    <property type="term" value="F:polygalacturonase activity"/>
    <property type="evidence" value="ECO:0007669"/>
    <property type="project" value="InterPro"/>
</dbReference>
<reference evidence="10" key="1">
    <citation type="journal article" date="2019" name="Curr. Biol.">
        <title>Genome Sequence of Striga asiatica Provides Insight into the Evolution of Plant Parasitism.</title>
        <authorList>
            <person name="Yoshida S."/>
            <person name="Kim S."/>
            <person name="Wafula E.K."/>
            <person name="Tanskanen J."/>
            <person name="Kim Y.M."/>
            <person name="Honaas L."/>
            <person name="Yang Z."/>
            <person name="Spallek T."/>
            <person name="Conn C.E."/>
            <person name="Ichihashi Y."/>
            <person name="Cheong K."/>
            <person name="Cui S."/>
            <person name="Der J.P."/>
            <person name="Gundlach H."/>
            <person name="Jiao Y."/>
            <person name="Hori C."/>
            <person name="Ishida J.K."/>
            <person name="Kasahara H."/>
            <person name="Kiba T."/>
            <person name="Kim M.S."/>
            <person name="Koo N."/>
            <person name="Laohavisit A."/>
            <person name="Lee Y.H."/>
            <person name="Lumba S."/>
            <person name="McCourt P."/>
            <person name="Mortimer J.C."/>
            <person name="Mutuku J.M."/>
            <person name="Nomura T."/>
            <person name="Sasaki-Sekimoto Y."/>
            <person name="Seto Y."/>
            <person name="Wang Y."/>
            <person name="Wakatake T."/>
            <person name="Sakakibara H."/>
            <person name="Demura T."/>
            <person name="Yamaguchi S."/>
            <person name="Yoneyama K."/>
            <person name="Manabe R.I."/>
            <person name="Nelson D.C."/>
            <person name="Schulman A.H."/>
            <person name="Timko M.P."/>
            <person name="dePamphilis C.W."/>
            <person name="Choi D."/>
            <person name="Shirasu K."/>
        </authorList>
    </citation>
    <scope>NUCLEOTIDE SEQUENCE [LARGE SCALE GENOMIC DNA]</scope>
    <source>
        <strain evidence="10">cv. UVA1</strain>
    </source>
</reference>
<evidence type="ECO:0000256" key="8">
    <source>
        <dbReference type="RuleBase" id="RU361169"/>
    </source>
</evidence>
<dbReference type="Pfam" id="PF00295">
    <property type="entry name" value="Glyco_hydro_28"/>
    <property type="match status" value="2"/>
</dbReference>
<evidence type="ECO:0000313" key="9">
    <source>
        <dbReference type="EMBL" id="GER31982.1"/>
    </source>
</evidence>
<evidence type="ECO:0000256" key="6">
    <source>
        <dbReference type="ARBA" id="ARBA00023295"/>
    </source>
</evidence>
<keyword evidence="9" id="KW-0456">Lyase</keyword>
<evidence type="ECO:0000256" key="2">
    <source>
        <dbReference type="ARBA" id="ARBA00008834"/>
    </source>
</evidence>
<evidence type="ECO:0000256" key="7">
    <source>
        <dbReference type="ARBA" id="ARBA00023316"/>
    </source>
</evidence>
<evidence type="ECO:0000256" key="5">
    <source>
        <dbReference type="ARBA" id="ARBA00022801"/>
    </source>
</evidence>
<dbReference type="InterPro" id="IPR011050">
    <property type="entry name" value="Pectin_lyase_fold/virulence"/>
</dbReference>
<name>A0A5A7PH00_STRAF</name>
<dbReference type="InterPro" id="IPR000743">
    <property type="entry name" value="Glyco_hydro_28"/>
</dbReference>
<comment type="subcellular location">
    <subcellularLocation>
        <location evidence="1">Secreted</location>
        <location evidence="1">Cell wall</location>
    </subcellularLocation>
</comment>
<dbReference type="GO" id="GO:0016829">
    <property type="term" value="F:lyase activity"/>
    <property type="evidence" value="ECO:0007669"/>
    <property type="project" value="UniProtKB-KW"/>
</dbReference>
<comment type="caution">
    <text evidence="9">The sequence shown here is derived from an EMBL/GenBank/DDBJ whole genome shotgun (WGS) entry which is preliminary data.</text>
</comment>
<dbReference type="OrthoDB" id="187139at2759"/>
<keyword evidence="7" id="KW-0961">Cell wall biogenesis/degradation</keyword>
<dbReference type="AlphaFoldDB" id="A0A5A7PH00"/>
<organism evidence="9 10">
    <name type="scientific">Striga asiatica</name>
    <name type="common">Asiatic witchweed</name>
    <name type="synonym">Buchnera asiatica</name>
    <dbReference type="NCBI Taxonomy" id="4170"/>
    <lineage>
        <taxon>Eukaryota</taxon>
        <taxon>Viridiplantae</taxon>
        <taxon>Streptophyta</taxon>
        <taxon>Embryophyta</taxon>
        <taxon>Tracheophyta</taxon>
        <taxon>Spermatophyta</taxon>
        <taxon>Magnoliopsida</taxon>
        <taxon>eudicotyledons</taxon>
        <taxon>Gunneridae</taxon>
        <taxon>Pentapetalae</taxon>
        <taxon>asterids</taxon>
        <taxon>lamiids</taxon>
        <taxon>Lamiales</taxon>
        <taxon>Orobanchaceae</taxon>
        <taxon>Buchnereae</taxon>
        <taxon>Striga</taxon>
    </lineage>
</organism>
<keyword evidence="5 8" id="KW-0378">Hydrolase</keyword>
<sequence length="451" mass="49579">MVNIVNLEGSHSQYSVVSYKYYMHVLQLIIMRYTTKFNQTITVTYLHLAPNPHNYREDCFGLHFQELARKIIIVIIIRMRLGAQLIVTVFAILLCSFPLCSGRKGRQRNLTPKGKKQPPPTCQTNCSACGNSSYSPPQLVFNVDDFGAKANVSDTDNLQAFKKAWDSACNSADSAKILVPKGNTYSIKQINFTGPCQSKISVEIQGTIQAFSEMYDFPKRLWIKFGNVANMDVYGGGILDGMGAVWWKNTCKIKKTKTKDAQQMHVVFDGCDGVDASNLTVVAPEKSPNTDGIHITKSSNVKVQDSTIGTGDDCISIVNGTRNVEGGSGYAMNIVFDNIVMKNVSNPIIVDQNYCDTGKNCQQEPSGVQIQNVVFSDISGTSATKDAITLDCSQSVPCRNIILENVKLTAVKAGGKVDAVCSNINQTLLINTSPTCWWQFVVPSESDSERR</sequence>
<dbReference type="GO" id="GO:0071555">
    <property type="term" value="P:cell wall organization"/>
    <property type="evidence" value="ECO:0007669"/>
    <property type="project" value="UniProtKB-KW"/>
</dbReference>
<accession>A0A5A7PH00</accession>
<dbReference type="GO" id="GO:0005975">
    <property type="term" value="P:carbohydrate metabolic process"/>
    <property type="evidence" value="ECO:0007669"/>
    <property type="project" value="InterPro"/>
</dbReference>
<dbReference type="Proteomes" id="UP000325081">
    <property type="component" value="Unassembled WGS sequence"/>
</dbReference>
<keyword evidence="6 8" id="KW-0326">Glycosidase</keyword>
<evidence type="ECO:0000256" key="4">
    <source>
        <dbReference type="ARBA" id="ARBA00022525"/>
    </source>
</evidence>
<dbReference type="SUPFAM" id="SSF51126">
    <property type="entry name" value="Pectin lyase-like"/>
    <property type="match status" value="1"/>
</dbReference>